<name>A0AAU8KWM5_9CAUD</name>
<organism evidence="2">
    <name type="scientific">Serratia phage Kevin</name>
    <dbReference type="NCBI Taxonomy" id="3161161"/>
    <lineage>
        <taxon>Viruses</taxon>
        <taxon>Duplodnaviria</taxon>
        <taxon>Heunggongvirae</taxon>
        <taxon>Uroviricota</taxon>
        <taxon>Caudoviricetes</taxon>
        <taxon>Pantevenvirales</taxon>
        <taxon>Ackermannviridae</taxon>
        <taxon>Miltonvirus</taxon>
    </lineage>
</organism>
<sequence>MNADIYDLFDNGKGFENPLTALSQGTNATISQGKTQIAGLQNVTDPVRQALNQGGLTQDKINATNAMYGSAGTSVGTLVNYGDQTVSEAFSRIGTSTAYTSGLKQIGREPTTCDLINNAFGIIQQKGQEWLAAFDSALASVAATLDDLMEVINDVSAAGLAKIRQLAGVLNGYVDQAIGKINLLIAEVTAGIAAELAHLESMVKSCVNFCMTFQLTDWLKDNCVAAAIGKMASKDLKGML</sequence>
<reference evidence="2" key="1">
    <citation type="submission" date="2024-06" db="EMBL/GenBank/DDBJ databases">
        <authorList>
            <person name="Melgar S."/>
            <person name="Ryabinky S."/>
            <person name="Merugu K."/>
            <person name="Desisa B."/>
            <person name="Truong H."/>
            <person name="Jamal R."/>
            <person name="Sandhu A."/>
            <person name="Johnson A."/>
        </authorList>
    </citation>
    <scope>NUCLEOTIDE SEQUENCE</scope>
</reference>
<feature type="domain" description="DUF7217" evidence="1">
    <location>
        <begin position="1"/>
        <end position="240"/>
    </location>
</feature>
<proteinExistence type="predicted"/>
<dbReference type="Pfam" id="PF23854">
    <property type="entry name" value="DUF7217"/>
    <property type="match status" value="1"/>
</dbReference>
<accession>A0AAU8KWM5</accession>
<evidence type="ECO:0000259" key="1">
    <source>
        <dbReference type="Pfam" id="PF23854"/>
    </source>
</evidence>
<protein>
    <recommendedName>
        <fullName evidence="1">DUF7217 domain-containing protein</fullName>
    </recommendedName>
</protein>
<dbReference type="InterPro" id="IPR055641">
    <property type="entry name" value="DUF7217"/>
</dbReference>
<dbReference type="EMBL" id="PP869623">
    <property type="protein sequence ID" value="XCN27933.1"/>
    <property type="molecule type" value="Genomic_DNA"/>
</dbReference>
<evidence type="ECO:0000313" key="2">
    <source>
        <dbReference type="EMBL" id="XCN27933.1"/>
    </source>
</evidence>